<feature type="binding site" evidence="17">
    <location>
        <position position="26"/>
    </location>
    <ligand>
        <name>UDP-N-acetyl-alpha-D-glucosamine</name>
        <dbReference type="ChEBI" id="CHEBI:57705"/>
    </ligand>
</feature>
<dbReference type="GO" id="GO:0006048">
    <property type="term" value="P:UDP-N-acetylglucosamine biosynthetic process"/>
    <property type="evidence" value="ECO:0007669"/>
    <property type="project" value="InterPro"/>
</dbReference>
<feature type="region of interest" description="N-acetyltransferase" evidence="17">
    <location>
        <begin position="262"/>
        <end position="502"/>
    </location>
</feature>
<feature type="binding site" evidence="17">
    <location>
        <position position="180"/>
    </location>
    <ligand>
        <name>UDP-N-acetyl-alpha-D-glucosamine</name>
        <dbReference type="ChEBI" id="CHEBI:57705"/>
    </ligand>
</feature>
<evidence type="ECO:0000256" key="3">
    <source>
        <dbReference type="ARBA" id="ARBA00022490"/>
    </source>
</evidence>
<evidence type="ECO:0000256" key="10">
    <source>
        <dbReference type="ARBA" id="ARBA00022984"/>
    </source>
</evidence>
<comment type="catalytic activity">
    <reaction evidence="15 17">
        <text>N-acetyl-alpha-D-glucosamine 1-phosphate + UTP + H(+) = UDP-N-acetyl-alpha-D-glucosamine + diphosphate</text>
        <dbReference type="Rhea" id="RHEA:13509"/>
        <dbReference type="ChEBI" id="CHEBI:15378"/>
        <dbReference type="ChEBI" id="CHEBI:33019"/>
        <dbReference type="ChEBI" id="CHEBI:46398"/>
        <dbReference type="ChEBI" id="CHEBI:57705"/>
        <dbReference type="ChEBI" id="CHEBI:57776"/>
        <dbReference type="EC" id="2.7.7.23"/>
    </reaction>
</comment>
<feature type="domain" description="Nucleotidyl transferase" evidence="19">
    <location>
        <begin position="9"/>
        <end position="230"/>
    </location>
</feature>
<evidence type="ECO:0000256" key="18">
    <source>
        <dbReference type="SAM" id="MobiDB-lite"/>
    </source>
</evidence>
<evidence type="ECO:0000256" key="14">
    <source>
        <dbReference type="ARBA" id="ARBA00048247"/>
    </source>
</evidence>
<keyword evidence="5 17" id="KW-0548">Nucleotidyltransferase</keyword>
<keyword evidence="6 17" id="KW-0479">Metal-binding</keyword>
<comment type="caution">
    <text evidence="17">Lacks conserved residue(s) required for the propagation of feature annotation.</text>
</comment>
<dbReference type="SUPFAM" id="SSF53448">
    <property type="entry name" value="Nucleotide-diphospho-sugar transferases"/>
    <property type="match status" value="1"/>
</dbReference>
<evidence type="ECO:0000256" key="2">
    <source>
        <dbReference type="ARBA" id="ARBA00005208"/>
    </source>
</evidence>
<feature type="binding site" evidence="17">
    <location>
        <position position="415"/>
    </location>
    <ligand>
        <name>acetyl-CoA</name>
        <dbReference type="ChEBI" id="CHEBI:57288"/>
    </ligand>
</feature>
<comment type="caution">
    <text evidence="20">The sequence shown here is derived from an EMBL/GenBank/DDBJ whole genome shotgun (WGS) entry which is preliminary data.</text>
</comment>
<feature type="binding site" evidence="17">
    <location>
        <position position="390"/>
    </location>
    <ligand>
        <name>acetyl-CoA</name>
        <dbReference type="ChEBI" id="CHEBI:57288"/>
    </ligand>
</feature>
<comment type="similarity">
    <text evidence="17">In the N-terminal section; belongs to the N-acetylglucosamine-1-phosphate uridyltransferase family.</text>
</comment>
<dbReference type="GO" id="GO:0005737">
    <property type="term" value="C:cytoplasm"/>
    <property type="evidence" value="ECO:0007669"/>
    <property type="project" value="UniProtKB-SubCell"/>
</dbReference>
<sequence length="502" mass="52091">MAQQSSCAVIVLAAGAGTRMKSATQKTLHEIGGRSLLSHSVHAAAGLNPDNVVVVVGHQREQVVPAVDTLSEELGRKLTTAVQEEQLGTGHAVQCAMAGLEDFQGTVIVTNADVPLLRPETLDHLREHHESAQAGVTVLSVELADATGYGRIVRDDNQQVTAIVEHKDASAEIREITEINSGVFAFDAAILRDALTQLNTDNAQGELYITDVLAIAREAGHGVGAYVAADAGELAGVNNRVQLAEAGKEFNRRTVEAAMLGGATIVDPATTWIGADVTVGQDVTIHPGTQLWGKTFIADGAEIGPDSTLTDVVVGKNARVIRAHAESSRIGAEANVGPFTYLRPGTELGNNAKLGGFVETKKATIGEGSKVPHLTYVGDATIGKHSNIGASSVFVNYDGVNKNHTVVGDHVRTGSDTMFIAPVTVGDGAYSGAGTVIKDDVPPGALAVSGGRQRNIEGWVAQKRPGSSSAQAAQAAENSTADNGEADNRSTDNGSDQGSEQA</sequence>
<feature type="binding site" evidence="17">
    <location>
        <position position="376"/>
    </location>
    <ligand>
        <name>UDP-N-acetyl-alpha-D-glucosamine</name>
        <dbReference type="ChEBI" id="CHEBI:57705"/>
    </ligand>
</feature>
<dbReference type="GO" id="GO:0000287">
    <property type="term" value="F:magnesium ion binding"/>
    <property type="evidence" value="ECO:0007669"/>
    <property type="project" value="UniProtKB-UniRule"/>
</dbReference>
<reference evidence="20" key="1">
    <citation type="submission" date="2023-05" db="EMBL/GenBank/DDBJ databases">
        <title>Metabolic capabilities are highly conserved among human nasal-associated Corynebacterium species in pangenomic analyses.</title>
        <authorList>
            <person name="Tran T.H."/>
            <person name="Roberts A.Q."/>
            <person name="Escapa I.F."/>
            <person name="Gao W."/>
            <person name="Conlan S."/>
            <person name="Kong H."/>
            <person name="Segre J.A."/>
            <person name="Kelly M.S."/>
            <person name="Lemon K.P."/>
        </authorList>
    </citation>
    <scope>NUCLEOTIDE SEQUENCE</scope>
    <source>
        <strain evidence="20">KPL2773</strain>
    </source>
</reference>
<dbReference type="Gene3D" id="2.160.10.10">
    <property type="entry name" value="Hexapeptide repeat proteins"/>
    <property type="match status" value="1"/>
</dbReference>
<comment type="pathway">
    <text evidence="2 17">Nucleotide-sugar biosynthesis; UDP-N-acetyl-alpha-D-glucosamine biosynthesis; UDP-N-acetyl-alpha-D-glucosamine from N-acetyl-alpha-D-glucosamine 1-phosphate: step 1/1.</text>
</comment>
<dbReference type="Proteomes" id="UP001224412">
    <property type="component" value="Unassembled WGS sequence"/>
</dbReference>
<comment type="function">
    <text evidence="16 17">Catalyzes the last two sequential reactions in the de novo biosynthetic pathway for UDP-N-acetylglucosamine (UDP-GlcNAc). The C-terminal domain catalyzes the transfer of acetyl group from acetyl coenzyme A to glucosamine-1-phosphate (GlcN-1-P) to produce N-acetylglucosamine-1-phosphate (GlcNAc-1-P), which is converted into UDP-GlcNAc by the transfer of uridine 5-monophosphate (from uridine 5-triphosphate), a reaction catalyzed by the N-terminal domain.</text>
</comment>
<dbReference type="AlphaFoldDB" id="A0AAP4BNN9"/>
<feature type="binding site" evidence="17">
    <location>
        <position position="238"/>
    </location>
    <ligand>
        <name>Mg(2+)</name>
        <dbReference type="ChEBI" id="CHEBI:18420"/>
    </ligand>
</feature>
<feature type="region of interest" description="Pyrophosphorylase" evidence="17">
    <location>
        <begin position="1"/>
        <end position="240"/>
    </location>
</feature>
<feature type="binding site" evidence="17">
    <location>
        <position position="238"/>
    </location>
    <ligand>
        <name>UDP-N-acetyl-alpha-D-glucosamine</name>
        <dbReference type="ChEBI" id="CHEBI:57705"/>
    </ligand>
</feature>
<dbReference type="GO" id="GO:0008360">
    <property type="term" value="P:regulation of cell shape"/>
    <property type="evidence" value="ECO:0007669"/>
    <property type="project" value="UniProtKB-KW"/>
</dbReference>
<accession>A0AAP4BNN9</accession>
<keyword evidence="3 17" id="KW-0963">Cytoplasm</keyword>
<dbReference type="GO" id="GO:0009252">
    <property type="term" value="P:peptidoglycan biosynthetic process"/>
    <property type="evidence" value="ECO:0007669"/>
    <property type="project" value="UniProtKB-UniRule"/>
</dbReference>
<feature type="region of interest" description="Disordered" evidence="18">
    <location>
        <begin position="461"/>
        <end position="502"/>
    </location>
</feature>
<dbReference type="InterPro" id="IPR050065">
    <property type="entry name" value="GlmU-like"/>
</dbReference>
<evidence type="ECO:0000256" key="5">
    <source>
        <dbReference type="ARBA" id="ARBA00022695"/>
    </source>
</evidence>
<evidence type="ECO:0000256" key="4">
    <source>
        <dbReference type="ARBA" id="ARBA00022679"/>
    </source>
</evidence>
<gene>
    <name evidence="17 20" type="primary">glmU</name>
    <name evidence="20" type="ORF">QPX42_02085</name>
</gene>
<keyword evidence="13 17" id="KW-0961">Cell wall biogenesis/degradation</keyword>
<dbReference type="GO" id="GO:0003977">
    <property type="term" value="F:UDP-N-acetylglucosamine diphosphorylase activity"/>
    <property type="evidence" value="ECO:0007669"/>
    <property type="project" value="UniProtKB-UniRule"/>
</dbReference>
<evidence type="ECO:0000256" key="6">
    <source>
        <dbReference type="ARBA" id="ARBA00022723"/>
    </source>
</evidence>
<evidence type="ECO:0000256" key="15">
    <source>
        <dbReference type="ARBA" id="ARBA00048493"/>
    </source>
</evidence>
<dbReference type="InterPro" id="IPR038009">
    <property type="entry name" value="GlmU_C_LbH"/>
</dbReference>
<dbReference type="GO" id="GO:0009245">
    <property type="term" value="P:lipid A biosynthetic process"/>
    <property type="evidence" value="ECO:0007669"/>
    <property type="project" value="UniProtKB-UniRule"/>
</dbReference>
<dbReference type="GO" id="GO:0071555">
    <property type="term" value="P:cell wall organization"/>
    <property type="evidence" value="ECO:0007669"/>
    <property type="project" value="UniProtKB-KW"/>
</dbReference>
<dbReference type="GO" id="GO:0000902">
    <property type="term" value="P:cell morphogenesis"/>
    <property type="evidence" value="ECO:0007669"/>
    <property type="project" value="UniProtKB-UniRule"/>
</dbReference>
<evidence type="ECO:0000256" key="8">
    <source>
        <dbReference type="ARBA" id="ARBA00022842"/>
    </source>
</evidence>
<dbReference type="EMBL" id="JASNVH010000002">
    <property type="protein sequence ID" value="MDK4306348.1"/>
    <property type="molecule type" value="Genomic_DNA"/>
</dbReference>
<feature type="region of interest" description="Linker" evidence="17">
    <location>
        <begin position="241"/>
        <end position="261"/>
    </location>
</feature>
<feature type="binding site" evidence="17">
    <location>
        <position position="343"/>
    </location>
    <ligand>
        <name>UDP-N-acetyl-alpha-D-glucosamine</name>
        <dbReference type="ChEBI" id="CHEBI:57705"/>
    </ligand>
</feature>
<dbReference type="PANTHER" id="PTHR43584:SF3">
    <property type="entry name" value="BIFUNCTIONAL PROTEIN GLMU"/>
    <property type="match status" value="1"/>
</dbReference>
<dbReference type="RefSeq" id="WP_126925582.1">
    <property type="nucleotide sequence ID" value="NZ_JASNUC010000002.1"/>
</dbReference>
<evidence type="ECO:0000256" key="13">
    <source>
        <dbReference type="ARBA" id="ARBA00023316"/>
    </source>
</evidence>
<comment type="similarity">
    <text evidence="17">In the C-terminal section; belongs to the transferase hexapeptide repeat family.</text>
</comment>
<dbReference type="PANTHER" id="PTHR43584">
    <property type="entry name" value="NUCLEOTIDYL TRANSFERASE"/>
    <property type="match status" value="1"/>
</dbReference>
<dbReference type="Pfam" id="PF00483">
    <property type="entry name" value="NTP_transferase"/>
    <property type="match status" value="1"/>
</dbReference>
<evidence type="ECO:0000259" key="19">
    <source>
        <dbReference type="Pfam" id="PF00483"/>
    </source>
</evidence>
<feature type="compositionally biased region" description="Low complexity" evidence="18">
    <location>
        <begin position="467"/>
        <end position="476"/>
    </location>
</feature>
<keyword evidence="4 17" id="KW-0808">Transferase</keyword>
<keyword evidence="10 17" id="KW-0573">Peptidoglycan synthesis</keyword>
<dbReference type="EC" id="2.3.1.157" evidence="17"/>
<comment type="catalytic activity">
    <reaction evidence="14 17">
        <text>alpha-D-glucosamine 1-phosphate + acetyl-CoA = N-acetyl-alpha-D-glucosamine 1-phosphate + CoA + H(+)</text>
        <dbReference type="Rhea" id="RHEA:13725"/>
        <dbReference type="ChEBI" id="CHEBI:15378"/>
        <dbReference type="ChEBI" id="CHEBI:57287"/>
        <dbReference type="ChEBI" id="CHEBI:57288"/>
        <dbReference type="ChEBI" id="CHEBI:57776"/>
        <dbReference type="ChEBI" id="CHEBI:58516"/>
        <dbReference type="EC" id="2.3.1.157"/>
    </reaction>
</comment>
<evidence type="ECO:0000256" key="1">
    <source>
        <dbReference type="ARBA" id="ARBA00005166"/>
    </source>
</evidence>
<dbReference type="GO" id="GO:0016020">
    <property type="term" value="C:membrane"/>
    <property type="evidence" value="ECO:0007669"/>
    <property type="project" value="GOC"/>
</dbReference>
<comment type="pathway">
    <text evidence="1 17">Nucleotide-sugar biosynthesis; UDP-N-acetyl-alpha-D-glucosamine biosynthesis; N-acetyl-alpha-D-glucosamine 1-phosphate from alpha-D-glucosamine 6-phosphate (route II): step 2/2.</text>
</comment>
<protein>
    <recommendedName>
        <fullName evidence="17">Bifunctional protein GlmU</fullName>
    </recommendedName>
    <domain>
        <recommendedName>
            <fullName evidence="17">UDP-N-acetylglucosamine pyrophosphorylase</fullName>
            <ecNumber evidence="17">2.7.7.23</ecNumber>
        </recommendedName>
        <alternativeName>
            <fullName evidence="17">N-acetylglucosamine-1-phosphate uridyltransferase</fullName>
        </alternativeName>
    </domain>
    <domain>
        <recommendedName>
            <fullName evidence="17">Glucosamine-1-phosphate N-acetyltransferase</fullName>
            <ecNumber evidence="17">2.3.1.157</ecNumber>
        </recommendedName>
    </domain>
</protein>
<comment type="subunit">
    <text evidence="17">Homotrimer.</text>
</comment>
<dbReference type="InterPro" id="IPR029044">
    <property type="entry name" value="Nucleotide-diphossugar_trans"/>
</dbReference>
<dbReference type="GO" id="GO:0019134">
    <property type="term" value="F:glucosamine-1-phosphate N-acetyltransferase activity"/>
    <property type="evidence" value="ECO:0007669"/>
    <property type="project" value="UniProtKB-UniRule"/>
</dbReference>
<evidence type="ECO:0000256" key="12">
    <source>
        <dbReference type="ARBA" id="ARBA00023315"/>
    </source>
</evidence>
<evidence type="ECO:0000256" key="9">
    <source>
        <dbReference type="ARBA" id="ARBA00022960"/>
    </source>
</evidence>
<evidence type="ECO:0000256" key="11">
    <source>
        <dbReference type="ARBA" id="ARBA00023268"/>
    </source>
</evidence>
<dbReference type="CDD" id="cd02540">
    <property type="entry name" value="GT2_GlmU_N_bac"/>
    <property type="match status" value="1"/>
</dbReference>
<feature type="binding site" evidence="17">
    <location>
        <position position="433"/>
    </location>
    <ligand>
        <name>acetyl-CoA</name>
        <dbReference type="ChEBI" id="CHEBI:57288"/>
    </ligand>
</feature>
<keyword evidence="8 17" id="KW-0460">Magnesium</keyword>
<dbReference type="EC" id="2.7.7.23" evidence="17"/>
<dbReference type="InterPro" id="IPR011004">
    <property type="entry name" value="Trimer_LpxA-like_sf"/>
</dbReference>
<feature type="binding site" evidence="17">
    <location>
        <position position="387"/>
    </location>
    <ligand>
        <name>UDP-N-acetyl-alpha-D-glucosamine</name>
        <dbReference type="ChEBI" id="CHEBI:57705"/>
    </ligand>
</feature>
<feature type="binding site" evidence="17">
    <location>
        <position position="165"/>
    </location>
    <ligand>
        <name>UDP-N-acetyl-alpha-D-glucosamine</name>
        <dbReference type="ChEBI" id="CHEBI:57705"/>
    </ligand>
</feature>
<feature type="binding site" evidence="17">
    <location>
        <begin position="88"/>
        <end position="89"/>
    </location>
    <ligand>
        <name>UDP-N-acetyl-alpha-D-glucosamine</name>
        <dbReference type="ChEBI" id="CHEBI:57705"/>
    </ligand>
</feature>
<proteinExistence type="inferred from homology"/>
<evidence type="ECO:0000256" key="17">
    <source>
        <dbReference type="HAMAP-Rule" id="MF_01631"/>
    </source>
</evidence>
<dbReference type="InterPro" id="IPR005835">
    <property type="entry name" value="NTP_transferase_dom"/>
</dbReference>
<keyword evidence="9 17" id="KW-0133">Cell shape</keyword>
<dbReference type="HAMAP" id="MF_01631">
    <property type="entry name" value="GlmU"/>
    <property type="match status" value="1"/>
</dbReference>
<evidence type="ECO:0000256" key="7">
    <source>
        <dbReference type="ARBA" id="ARBA00022737"/>
    </source>
</evidence>
<keyword evidence="11 17" id="KW-0511">Multifunctional enzyme</keyword>
<keyword evidence="7 17" id="KW-0677">Repeat</keyword>
<organism evidence="20 21">
    <name type="scientific">Corynebacterium pseudodiphtheriticum</name>
    <dbReference type="NCBI Taxonomy" id="37637"/>
    <lineage>
        <taxon>Bacteria</taxon>
        <taxon>Bacillati</taxon>
        <taxon>Actinomycetota</taxon>
        <taxon>Actinomycetes</taxon>
        <taxon>Mycobacteriales</taxon>
        <taxon>Corynebacteriaceae</taxon>
        <taxon>Corynebacterium</taxon>
    </lineage>
</organism>
<feature type="active site" description="Proton acceptor" evidence="17">
    <location>
        <position position="373"/>
    </location>
</feature>
<evidence type="ECO:0000313" key="21">
    <source>
        <dbReference type="Proteomes" id="UP001224412"/>
    </source>
</evidence>
<dbReference type="SUPFAM" id="SSF51161">
    <property type="entry name" value="Trimeric LpxA-like enzymes"/>
    <property type="match status" value="1"/>
</dbReference>
<name>A0AAP4BNN9_9CORY</name>
<dbReference type="NCBIfam" id="TIGR01173">
    <property type="entry name" value="glmU"/>
    <property type="match status" value="1"/>
</dbReference>
<dbReference type="Gene3D" id="3.90.550.10">
    <property type="entry name" value="Spore Coat Polysaccharide Biosynthesis Protein SpsA, Chain A"/>
    <property type="match status" value="1"/>
</dbReference>
<keyword evidence="12 17" id="KW-0012">Acyltransferase</keyword>
<feature type="binding site" evidence="17">
    <location>
        <begin position="396"/>
        <end position="397"/>
    </location>
    <ligand>
        <name>acetyl-CoA</name>
        <dbReference type="ChEBI" id="CHEBI:57288"/>
    </ligand>
</feature>
<feature type="binding site" evidence="17">
    <location>
        <position position="83"/>
    </location>
    <ligand>
        <name>UDP-N-acetyl-alpha-D-glucosamine</name>
        <dbReference type="ChEBI" id="CHEBI:57705"/>
    </ligand>
</feature>
<feature type="binding site" evidence="17">
    <location>
        <position position="361"/>
    </location>
    <ligand>
        <name>UDP-N-acetyl-alpha-D-glucosamine</name>
        <dbReference type="ChEBI" id="CHEBI:57705"/>
    </ligand>
</feature>
<feature type="compositionally biased region" description="Polar residues" evidence="18">
    <location>
        <begin position="491"/>
        <end position="502"/>
    </location>
</feature>
<dbReference type="CDD" id="cd03353">
    <property type="entry name" value="LbH_GlmU_C"/>
    <property type="match status" value="1"/>
</dbReference>
<dbReference type="NCBIfam" id="NF010932">
    <property type="entry name" value="PRK14352.1"/>
    <property type="match status" value="1"/>
</dbReference>
<comment type="cofactor">
    <cofactor evidence="17">
        <name>Mg(2+)</name>
        <dbReference type="ChEBI" id="CHEBI:18420"/>
    </cofactor>
    <text evidence="17">Binds 1 Mg(2+) ion per subunit.</text>
</comment>
<evidence type="ECO:0000256" key="16">
    <source>
        <dbReference type="ARBA" id="ARBA00049628"/>
    </source>
</evidence>
<comment type="pathway">
    <text evidence="17">Bacterial outer membrane biogenesis; LPS lipid A biosynthesis.</text>
</comment>
<feature type="binding site" evidence="17">
    <location>
        <position position="150"/>
    </location>
    <ligand>
        <name>UDP-N-acetyl-alpha-D-glucosamine</name>
        <dbReference type="ChEBI" id="CHEBI:57705"/>
    </ligand>
</feature>
<dbReference type="InterPro" id="IPR005882">
    <property type="entry name" value="Bifunctional_GlmU"/>
</dbReference>
<evidence type="ECO:0000313" key="20">
    <source>
        <dbReference type="EMBL" id="MDK4306348.1"/>
    </source>
</evidence>
<feature type="binding site" evidence="17">
    <location>
        <position position="113"/>
    </location>
    <ligand>
        <name>Mg(2+)</name>
        <dbReference type="ChEBI" id="CHEBI:18420"/>
    </ligand>
</feature>
<feature type="binding site" evidence="17">
    <location>
        <begin position="12"/>
        <end position="15"/>
    </location>
    <ligand>
        <name>UDP-N-acetyl-alpha-D-glucosamine</name>
        <dbReference type="ChEBI" id="CHEBI:57705"/>
    </ligand>
</feature>
<comment type="subcellular location">
    <subcellularLocation>
        <location evidence="17">Cytoplasm</location>
    </subcellularLocation>
</comment>